<evidence type="ECO:0000313" key="2">
    <source>
        <dbReference type="EMBL" id="TIC79783.1"/>
    </source>
</evidence>
<keyword evidence="3" id="KW-1185">Reference proteome</keyword>
<feature type="domain" description="MaoC-like" evidence="1">
    <location>
        <begin position="19"/>
        <end position="114"/>
    </location>
</feature>
<sequence length="143" mass="14993">MSAQGISFDNTQVGDALPALDIPVSVELIVSGAIATRDFFPGHHDPEAARKLGSKHIFMNILTSNGLVERYVGAWAGPQALIGEVKIRLGAPNYPGDTMTMTGEVSAKDEAARALTVQLRGSNSMGDHVSGQVTLLFAEGAMA</sequence>
<reference evidence="2 3" key="1">
    <citation type="submission" date="2019-04" db="EMBL/GenBank/DDBJ databases">
        <title>Crenobacter sp. nov.</title>
        <authorList>
            <person name="Shi S."/>
        </authorList>
    </citation>
    <scope>NUCLEOTIDE SEQUENCE [LARGE SCALE GENOMIC DNA]</scope>
    <source>
        <strain evidence="2 3">GY 70310</strain>
    </source>
</reference>
<evidence type="ECO:0000313" key="3">
    <source>
        <dbReference type="Proteomes" id="UP000308891"/>
    </source>
</evidence>
<protein>
    <submittedName>
        <fullName evidence="2">Acyl dehydratase</fullName>
    </submittedName>
</protein>
<dbReference type="Proteomes" id="UP000308891">
    <property type="component" value="Unassembled WGS sequence"/>
</dbReference>
<dbReference type="InterPro" id="IPR002539">
    <property type="entry name" value="MaoC-like_dom"/>
</dbReference>
<evidence type="ECO:0000259" key="1">
    <source>
        <dbReference type="Pfam" id="PF01575"/>
    </source>
</evidence>
<accession>A0A4V4N7A2</accession>
<proteinExistence type="predicted"/>
<dbReference type="RefSeq" id="WP_136554688.1">
    <property type="nucleotide sequence ID" value="NZ_STGJ01000015.1"/>
</dbReference>
<name>A0A4V4N7A2_9NEIS</name>
<organism evidence="2 3">
    <name type="scientific">Crenobacter intestini</name>
    <dbReference type="NCBI Taxonomy" id="2563443"/>
    <lineage>
        <taxon>Bacteria</taxon>
        <taxon>Pseudomonadati</taxon>
        <taxon>Pseudomonadota</taxon>
        <taxon>Betaproteobacteria</taxon>
        <taxon>Neisseriales</taxon>
        <taxon>Neisseriaceae</taxon>
        <taxon>Crenobacter</taxon>
    </lineage>
</organism>
<dbReference type="SUPFAM" id="SSF54637">
    <property type="entry name" value="Thioesterase/thiol ester dehydrase-isomerase"/>
    <property type="match status" value="1"/>
</dbReference>
<gene>
    <name evidence="2" type="ORF">E5K04_12730</name>
</gene>
<dbReference type="CDD" id="cd03455">
    <property type="entry name" value="SAV4209"/>
    <property type="match status" value="1"/>
</dbReference>
<comment type="caution">
    <text evidence="2">The sequence shown here is derived from an EMBL/GenBank/DDBJ whole genome shotgun (WGS) entry which is preliminary data.</text>
</comment>
<dbReference type="InterPro" id="IPR029069">
    <property type="entry name" value="HotDog_dom_sf"/>
</dbReference>
<dbReference type="OrthoDB" id="9774179at2"/>
<dbReference type="Gene3D" id="3.10.129.10">
    <property type="entry name" value="Hotdog Thioesterase"/>
    <property type="match status" value="1"/>
</dbReference>
<dbReference type="Pfam" id="PF01575">
    <property type="entry name" value="MaoC_dehydratas"/>
    <property type="match status" value="1"/>
</dbReference>
<dbReference type="EMBL" id="STGJ01000015">
    <property type="protein sequence ID" value="TIC79783.1"/>
    <property type="molecule type" value="Genomic_DNA"/>
</dbReference>
<dbReference type="AlphaFoldDB" id="A0A4V4N7A2"/>